<dbReference type="InterPro" id="IPR052156">
    <property type="entry name" value="BCAA_Transport_ATP-bd_LivF"/>
</dbReference>
<dbReference type="PANTHER" id="PTHR43820:SF2">
    <property type="entry name" value="ABC TRANSPORTER ATP-BINDING PROTEIN"/>
    <property type="match status" value="1"/>
</dbReference>
<name>A0ABS7VQG8_9HYPH</name>
<keyword evidence="8" id="KW-1185">Reference proteome</keyword>
<keyword evidence="5" id="KW-0029">Amino-acid transport</keyword>
<dbReference type="InterPro" id="IPR003593">
    <property type="entry name" value="AAA+_ATPase"/>
</dbReference>
<dbReference type="PANTHER" id="PTHR43820">
    <property type="entry name" value="HIGH-AFFINITY BRANCHED-CHAIN AMINO ACID TRANSPORT ATP-BINDING PROTEIN LIVF"/>
    <property type="match status" value="1"/>
</dbReference>
<dbReference type="EMBL" id="JAIRBM010000012">
    <property type="protein sequence ID" value="MBZ6077801.1"/>
    <property type="molecule type" value="Genomic_DNA"/>
</dbReference>
<dbReference type="InterPro" id="IPR017871">
    <property type="entry name" value="ABC_transporter-like_CS"/>
</dbReference>
<dbReference type="PROSITE" id="PS00211">
    <property type="entry name" value="ABC_TRANSPORTER_1"/>
    <property type="match status" value="1"/>
</dbReference>
<evidence type="ECO:0000313" key="8">
    <source>
        <dbReference type="Proteomes" id="UP000704176"/>
    </source>
</evidence>
<dbReference type="InterPro" id="IPR027417">
    <property type="entry name" value="P-loop_NTPase"/>
</dbReference>
<accession>A0ABS7VQG8</accession>
<evidence type="ECO:0000256" key="2">
    <source>
        <dbReference type="ARBA" id="ARBA00022448"/>
    </source>
</evidence>
<comment type="caution">
    <text evidence="7">The sequence shown here is derived from an EMBL/GenBank/DDBJ whole genome shotgun (WGS) entry which is preliminary data.</text>
</comment>
<keyword evidence="3" id="KW-0547">Nucleotide-binding</keyword>
<sequence length="234" mass="25292">MLLDVENLKASYGRAQVLFGLSFRLQAGEITALIGRNGAGKTTTLKAVLGLVPATADRLLFKDRSILGVPTYKIARLGLGYVPEDRRIFTDLTVEENLEAGRRSGGSERAPWTPERLFRLFPNLAAMKGRRGNQMSGGEQQMLSIARTLMGNPDAILLDEPSEGIAPVLVQAMAEAVLAMKAEGVAILLSEQNWAFAAAVADKACVIERGEMRFEGAMTDFLGNEALRLQTLGV</sequence>
<reference evidence="7 8" key="1">
    <citation type="submission" date="2021-09" db="EMBL/GenBank/DDBJ databases">
        <title>The complete genome sequence of a new microorganism.</title>
        <authorList>
            <person name="Zi Z."/>
        </authorList>
    </citation>
    <scope>NUCLEOTIDE SEQUENCE [LARGE SCALE GENOMIC DNA]</scope>
    <source>
        <strain evidence="7 8">WGZ8</strain>
    </source>
</reference>
<evidence type="ECO:0000256" key="1">
    <source>
        <dbReference type="ARBA" id="ARBA00005417"/>
    </source>
</evidence>
<proteinExistence type="inferred from homology"/>
<evidence type="ECO:0000256" key="3">
    <source>
        <dbReference type="ARBA" id="ARBA00022741"/>
    </source>
</evidence>
<evidence type="ECO:0000313" key="7">
    <source>
        <dbReference type="EMBL" id="MBZ6077801.1"/>
    </source>
</evidence>
<dbReference type="GO" id="GO:0005524">
    <property type="term" value="F:ATP binding"/>
    <property type="evidence" value="ECO:0007669"/>
    <property type="project" value="UniProtKB-KW"/>
</dbReference>
<evidence type="ECO:0000256" key="4">
    <source>
        <dbReference type="ARBA" id="ARBA00022840"/>
    </source>
</evidence>
<dbReference type="PROSITE" id="PS50893">
    <property type="entry name" value="ABC_TRANSPORTER_2"/>
    <property type="match status" value="1"/>
</dbReference>
<dbReference type="Proteomes" id="UP000704176">
    <property type="component" value="Unassembled WGS sequence"/>
</dbReference>
<gene>
    <name evidence="7" type="ORF">K9B37_16095</name>
</gene>
<dbReference type="SUPFAM" id="SSF52540">
    <property type="entry name" value="P-loop containing nucleoside triphosphate hydrolases"/>
    <property type="match status" value="1"/>
</dbReference>
<protein>
    <submittedName>
        <fullName evidence="7">ABC transporter ATP-binding protein</fullName>
    </submittedName>
</protein>
<dbReference type="InterPro" id="IPR003439">
    <property type="entry name" value="ABC_transporter-like_ATP-bd"/>
</dbReference>
<evidence type="ECO:0000259" key="6">
    <source>
        <dbReference type="PROSITE" id="PS50893"/>
    </source>
</evidence>
<dbReference type="CDD" id="cd03224">
    <property type="entry name" value="ABC_TM1139_LivF_branched"/>
    <property type="match status" value="1"/>
</dbReference>
<keyword evidence="4 7" id="KW-0067">ATP-binding</keyword>
<dbReference type="SMART" id="SM00382">
    <property type="entry name" value="AAA"/>
    <property type="match status" value="1"/>
</dbReference>
<dbReference type="Gene3D" id="3.40.50.300">
    <property type="entry name" value="P-loop containing nucleotide triphosphate hydrolases"/>
    <property type="match status" value="1"/>
</dbReference>
<organism evidence="7 8">
    <name type="scientific">Microvirga puerhi</name>
    <dbReference type="NCBI Taxonomy" id="2876078"/>
    <lineage>
        <taxon>Bacteria</taxon>
        <taxon>Pseudomonadati</taxon>
        <taxon>Pseudomonadota</taxon>
        <taxon>Alphaproteobacteria</taxon>
        <taxon>Hyphomicrobiales</taxon>
        <taxon>Methylobacteriaceae</taxon>
        <taxon>Microvirga</taxon>
    </lineage>
</organism>
<keyword evidence="2" id="KW-0813">Transport</keyword>
<evidence type="ECO:0000256" key="5">
    <source>
        <dbReference type="ARBA" id="ARBA00022970"/>
    </source>
</evidence>
<dbReference type="Pfam" id="PF00005">
    <property type="entry name" value="ABC_tran"/>
    <property type="match status" value="1"/>
</dbReference>
<feature type="domain" description="ABC transporter" evidence="6">
    <location>
        <begin position="3"/>
        <end position="234"/>
    </location>
</feature>
<comment type="similarity">
    <text evidence="1">Belongs to the ABC transporter superfamily.</text>
</comment>
<dbReference type="RefSeq" id="WP_224314612.1">
    <property type="nucleotide sequence ID" value="NZ_JAIRBM010000012.1"/>
</dbReference>